<evidence type="ECO:0000313" key="2">
    <source>
        <dbReference type="Proteomes" id="UP000248198"/>
    </source>
</evidence>
<dbReference type="EMBL" id="QKLU01000004">
    <property type="protein sequence ID" value="PYF74372.1"/>
    <property type="molecule type" value="Genomic_DNA"/>
</dbReference>
<accession>A0A318UD65</accession>
<sequence>MDLFPVAQPFVYFYKKNLTCSKELSFTHQISWPTTFNGIKSKIS</sequence>
<comment type="caution">
    <text evidence="1">The sequence shown here is derived from an EMBL/GenBank/DDBJ whole genome shotgun (WGS) entry which is preliminary data.</text>
</comment>
<organism evidence="1 2">
    <name type="scientific">Pedobacter nutrimenti</name>
    <dbReference type="NCBI Taxonomy" id="1241337"/>
    <lineage>
        <taxon>Bacteria</taxon>
        <taxon>Pseudomonadati</taxon>
        <taxon>Bacteroidota</taxon>
        <taxon>Sphingobacteriia</taxon>
        <taxon>Sphingobacteriales</taxon>
        <taxon>Sphingobacteriaceae</taxon>
        <taxon>Pedobacter</taxon>
    </lineage>
</organism>
<keyword evidence="2" id="KW-1185">Reference proteome</keyword>
<dbReference type="Proteomes" id="UP000248198">
    <property type="component" value="Unassembled WGS sequence"/>
</dbReference>
<evidence type="ECO:0000313" key="1">
    <source>
        <dbReference type="EMBL" id="PYF74372.1"/>
    </source>
</evidence>
<proteinExistence type="predicted"/>
<protein>
    <submittedName>
        <fullName evidence="1">Uncharacterized protein</fullName>
    </submittedName>
</protein>
<gene>
    <name evidence="1" type="ORF">B0O44_104543</name>
</gene>
<reference evidence="1 2" key="1">
    <citation type="submission" date="2018-06" db="EMBL/GenBank/DDBJ databases">
        <title>Genomic Encyclopedia of Archaeal and Bacterial Type Strains, Phase II (KMG-II): from individual species to whole genera.</title>
        <authorList>
            <person name="Goeker M."/>
        </authorList>
    </citation>
    <scope>NUCLEOTIDE SEQUENCE [LARGE SCALE GENOMIC DNA]</scope>
    <source>
        <strain evidence="1 2">DSM 27372</strain>
    </source>
</reference>
<name>A0A318UD65_9SPHI</name>
<dbReference type="AlphaFoldDB" id="A0A318UD65"/>